<protein>
    <submittedName>
        <fullName evidence="2">Uncharacterized protein</fullName>
    </submittedName>
</protein>
<feature type="compositionally biased region" description="Polar residues" evidence="1">
    <location>
        <begin position="1"/>
        <end position="14"/>
    </location>
</feature>
<evidence type="ECO:0000313" key="2">
    <source>
        <dbReference type="EMBL" id="JAH79533.1"/>
    </source>
</evidence>
<feature type="region of interest" description="Disordered" evidence="1">
    <location>
        <begin position="1"/>
        <end position="21"/>
    </location>
</feature>
<accession>A0A0E9VQK4</accession>
<organism evidence="2">
    <name type="scientific">Anguilla anguilla</name>
    <name type="common">European freshwater eel</name>
    <name type="synonym">Muraena anguilla</name>
    <dbReference type="NCBI Taxonomy" id="7936"/>
    <lineage>
        <taxon>Eukaryota</taxon>
        <taxon>Metazoa</taxon>
        <taxon>Chordata</taxon>
        <taxon>Craniata</taxon>
        <taxon>Vertebrata</taxon>
        <taxon>Euteleostomi</taxon>
        <taxon>Actinopterygii</taxon>
        <taxon>Neopterygii</taxon>
        <taxon>Teleostei</taxon>
        <taxon>Anguilliformes</taxon>
        <taxon>Anguillidae</taxon>
        <taxon>Anguilla</taxon>
    </lineage>
</organism>
<sequence length="28" mass="3369">MNNGRFSTENSFRSSVHEHDRTLEKYLL</sequence>
<reference evidence="2" key="2">
    <citation type="journal article" date="2015" name="Fish Shellfish Immunol.">
        <title>Early steps in the European eel (Anguilla anguilla)-Vibrio vulnificus interaction in the gills: Role of the RtxA13 toxin.</title>
        <authorList>
            <person name="Callol A."/>
            <person name="Pajuelo D."/>
            <person name="Ebbesson L."/>
            <person name="Teles M."/>
            <person name="MacKenzie S."/>
            <person name="Amaro C."/>
        </authorList>
    </citation>
    <scope>NUCLEOTIDE SEQUENCE</scope>
</reference>
<reference evidence="2" key="1">
    <citation type="submission" date="2014-11" db="EMBL/GenBank/DDBJ databases">
        <authorList>
            <person name="Amaro Gonzalez C."/>
        </authorList>
    </citation>
    <scope>NUCLEOTIDE SEQUENCE</scope>
</reference>
<dbReference type="EMBL" id="GBXM01029044">
    <property type="protein sequence ID" value="JAH79533.1"/>
    <property type="molecule type" value="Transcribed_RNA"/>
</dbReference>
<proteinExistence type="predicted"/>
<evidence type="ECO:0000256" key="1">
    <source>
        <dbReference type="SAM" id="MobiDB-lite"/>
    </source>
</evidence>
<name>A0A0E9VQK4_ANGAN</name>
<dbReference type="AlphaFoldDB" id="A0A0E9VQK4"/>